<dbReference type="Pfam" id="PF04028">
    <property type="entry name" value="DUF374"/>
    <property type="match status" value="1"/>
</dbReference>
<dbReference type="CDD" id="cd07983">
    <property type="entry name" value="LPLAT_DUF374-like"/>
    <property type="match status" value="1"/>
</dbReference>
<dbReference type="SUPFAM" id="SSF69593">
    <property type="entry name" value="Glycerol-3-phosphate (1)-acyltransferase"/>
    <property type="match status" value="1"/>
</dbReference>
<proteinExistence type="predicted"/>
<accession>A0A178MIX6</accession>
<gene>
    <name evidence="2" type="ORF">A6A04_04455</name>
</gene>
<keyword evidence="3" id="KW-1185">Reference proteome</keyword>
<dbReference type="EMBL" id="LWQT01000077">
    <property type="protein sequence ID" value="OAN48015.1"/>
    <property type="molecule type" value="Genomic_DNA"/>
</dbReference>
<evidence type="ECO:0000313" key="2">
    <source>
        <dbReference type="EMBL" id="OAN48015.1"/>
    </source>
</evidence>
<reference evidence="2 3" key="1">
    <citation type="submission" date="2016-04" db="EMBL/GenBank/DDBJ databases">
        <title>Draft genome sequence of freshwater magnetotactic bacteria Magnetospirillum marisnigri SP-1 and Magnetospirillum moscoviense BB-1.</title>
        <authorList>
            <person name="Koziaeva V."/>
            <person name="Dziuba M.V."/>
            <person name="Ivanov T.M."/>
            <person name="Kuznetsov B."/>
            <person name="Grouzdev D.S."/>
        </authorList>
    </citation>
    <scope>NUCLEOTIDE SEQUENCE [LARGE SCALE GENOMIC DNA]</scope>
    <source>
        <strain evidence="2 3">SP-1</strain>
    </source>
</reference>
<dbReference type="Proteomes" id="UP000078428">
    <property type="component" value="Unassembled WGS sequence"/>
</dbReference>
<protein>
    <recommendedName>
        <fullName evidence="1">DUF374 domain-containing protein</fullName>
    </recommendedName>
</protein>
<dbReference type="RefSeq" id="WP_068494141.1">
    <property type="nucleotide sequence ID" value="NZ_LWQT01000077.1"/>
</dbReference>
<sequence>MGLAKRIGKSESLRGLLCWLGSLYIRFVHLSGRWQVVNDGHARALWDAGQPFILAFWHGRILMMPKSWRPSIPIHMLISQHRDGQLIARTVAHFGIETVAGSSTRGGSAALRAMLKFLKGGECVGITPDGPKGPRMRASSGIVNVARLAGVPILCATFATEKRKLLGSWDRFAVALPFSKGVFVWAEPIHVPRDADEAGLEAKRLEVETALNAITLDADRRMGVESPEPAEPEATA</sequence>
<evidence type="ECO:0000313" key="3">
    <source>
        <dbReference type="Proteomes" id="UP000078428"/>
    </source>
</evidence>
<comment type="caution">
    <text evidence="2">The sequence shown here is derived from an EMBL/GenBank/DDBJ whole genome shotgun (WGS) entry which is preliminary data.</text>
</comment>
<evidence type="ECO:0000259" key="1">
    <source>
        <dbReference type="Pfam" id="PF04028"/>
    </source>
</evidence>
<organism evidence="2 3">
    <name type="scientific">Paramagnetospirillum marisnigri</name>
    <dbReference type="NCBI Taxonomy" id="1285242"/>
    <lineage>
        <taxon>Bacteria</taxon>
        <taxon>Pseudomonadati</taxon>
        <taxon>Pseudomonadota</taxon>
        <taxon>Alphaproteobacteria</taxon>
        <taxon>Rhodospirillales</taxon>
        <taxon>Magnetospirillaceae</taxon>
        <taxon>Paramagnetospirillum</taxon>
    </lineage>
</organism>
<dbReference type="STRING" id="1285242.A6A04_04455"/>
<feature type="domain" description="DUF374" evidence="1">
    <location>
        <begin position="68"/>
        <end position="135"/>
    </location>
</feature>
<dbReference type="OrthoDB" id="9810508at2"/>
<name>A0A178MIX6_9PROT</name>
<dbReference type="InterPro" id="IPR007172">
    <property type="entry name" value="DUF374"/>
</dbReference>
<dbReference type="AlphaFoldDB" id="A0A178MIX6"/>